<feature type="region of interest" description="Disordered" evidence="1">
    <location>
        <begin position="39"/>
        <end position="62"/>
    </location>
</feature>
<proteinExistence type="predicted"/>
<dbReference type="EMBL" id="JBFOCI010000001">
    <property type="protein sequence ID" value="MEW9805288.1"/>
    <property type="molecule type" value="Genomic_DNA"/>
</dbReference>
<feature type="compositionally biased region" description="Basic and acidic residues" evidence="1">
    <location>
        <begin position="53"/>
        <end position="62"/>
    </location>
</feature>
<protein>
    <recommendedName>
        <fullName evidence="4">Transcriptional regulator</fullName>
    </recommendedName>
</protein>
<evidence type="ECO:0000313" key="3">
    <source>
        <dbReference type="Proteomes" id="UP001556196"/>
    </source>
</evidence>
<evidence type="ECO:0008006" key="4">
    <source>
        <dbReference type="Google" id="ProtNLM"/>
    </source>
</evidence>
<evidence type="ECO:0000256" key="1">
    <source>
        <dbReference type="SAM" id="MobiDB-lite"/>
    </source>
</evidence>
<organism evidence="2 3">
    <name type="scientific">Mesorhizobium marinum</name>
    <dbReference type="NCBI Taxonomy" id="3228790"/>
    <lineage>
        <taxon>Bacteria</taxon>
        <taxon>Pseudomonadati</taxon>
        <taxon>Pseudomonadota</taxon>
        <taxon>Alphaproteobacteria</taxon>
        <taxon>Hyphomicrobiales</taxon>
        <taxon>Phyllobacteriaceae</taxon>
        <taxon>Mesorhizobium</taxon>
    </lineage>
</organism>
<evidence type="ECO:0000313" key="2">
    <source>
        <dbReference type="EMBL" id="MEW9805288.1"/>
    </source>
</evidence>
<accession>A0ABV3QWI1</accession>
<comment type="caution">
    <text evidence="2">The sequence shown here is derived from an EMBL/GenBank/DDBJ whole genome shotgun (WGS) entry which is preliminary data.</text>
</comment>
<sequence>MKANEPPYQLTYNDAVDIWQRHWAGEYQHNIAASYGVNPGRVNDVLKGRKHPGSQDDARRAA</sequence>
<reference evidence="2 3" key="1">
    <citation type="submission" date="2024-06" db="EMBL/GenBank/DDBJ databases">
        <authorList>
            <person name="Tuo L."/>
        </authorList>
    </citation>
    <scope>NUCLEOTIDE SEQUENCE [LARGE SCALE GENOMIC DNA]</scope>
    <source>
        <strain evidence="2 3">ZMM04-5</strain>
    </source>
</reference>
<name>A0ABV3QWI1_9HYPH</name>
<dbReference type="RefSeq" id="WP_367722329.1">
    <property type="nucleotide sequence ID" value="NZ_JBFOCH010000073.1"/>
</dbReference>
<gene>
    <name evidence="2" type="ORF">ABUE31_04715</name>
</gene>
<dbReference type="Proteomes" id="UP001556196">
    <property type="component" value="Unassembled WGS sequence"/>
</dbReference>
<keyword evidence="3" id="KW-1185">Reference proteome</keyword>